<evidence type="ECO:0000256" key="3">
    <source>
        <dbReference type="ARBA" id="ARBA00022630"/>
    </source>
</evidence>
<organism evidence="9 10">
    <name type="scientific">Paenibacillus contaminans</name>
    <dbReference type="NCBI Taxonomy" id="450362"/>
    <lineage>
        <taxon>Bacteria</taxon>
        <taxon>Bacillati</taxon>
        <taxon>Bacillota</taxon>
        <taxon>Bacilli</taxon>
        <taxon>Bacillales</taxon>
        <taxon>Paenibacillaceae</taxon>
        <taxon>Paenibacillus</taxon>
    </lineage>
</organism>
<dbReference type="Gene3D" id="2.40.110.10">
    <property type="entry name" value="Butyryl-CoA Dehydrogenase, subunit A, domain 2"/>
    <property type="match status" value="1"/>
</dbReference>
<comment type="cofactor">
    <cofactor evidence="1">
        <name>FAD</name>
        <dbReference type="ChEBI" id="CHEBI:57692"/>
    </cofactor>
</comment>
<feature type="domain" description="Acyl-CoA dehydrogenase/oxidase C-terminal" evidence="7">
    <location>
        <begin position="272"/>
        <end position="401"/>
    </location>
</feature>
<dbReference type="FunFam" id="1.10.540.10:FF:000002">
    <property type="entry name" value="Acyl-CoA dehydrogenase FadE19"/>
    <property type="match status" value="1"/>
</dbReference>
<dbReference type="InterPro" id="IPR009100">
    <property type="entry name" value="AcylCoA_DH/oxidase_NM_dom_sf"/>
</dbReference>
<dbReference type="RefSeq" id="WP_113028949.1">
    <property type="nucleotide sequence ID" value="NZ_QMFB01000001.1"/>
</dbReference>
<proteinExistence type="inferred from homology"/>
<comment type="similarity">
    <text evidence="2">Belongs to the acyl-CoA dehydrogenase family.</text>
</comment>
<protein>
    <submittedName>
        <fullName evidence="9">Acyl-CoA dehydrogenase</fullName>
    </submittedName>
</protein>
<dbReference type="OrthoDB" id="9802447at2"/>
<dbReference type="Proteomes" id="UP000250369">
    <property type="component" value="Unassembled WGS sequence"/>
</dbReference>
<sequence length="408" mass="44711">MRFRLSEEHEMTRSVIREFAEKEVAPSAGRRDEEERFDRGLWTQMAALGLTGIPWPERYGGAGSDVLAFAVVVEELSRVCASTGAALGAHTHAGWLIGRYGGETLKRDCLHPLASGNLLGSCGFPHDIARKSSADRRHKAPVRAQGVVEGAAEEAIKKAPSGLEVSFCEDDGDFLLNGTFPYVNGAEEADLFVFHAAGCRDNRERSARDLTFVTWKETRGITAGAKKRKLGLRAWPTGEITFQNKRLSREHIIGESELSREIVLSSHDFRHISDAAQAVGIMQGALEAAVAYAKERKQFGERIGRRQGISFKLADMAAKLDASRLLTYQAAWRLDEGLSCGKEAAAAGAFSVQAAVASAIEAVQVFGGYGYMREYRVERFLRDAKCLQANAGEERMRGETIEQLLADN</sequence>
<dbReference type="PROSITE" id="PS00073">
    <property type="entry name" value="ACYL_COA_DH_2"/>
    <property type="match status" value="1"/>
</dbReference>
<keyword evidence="10" id="KW-1185">Reference proteome</keyword>
<keyword evidence="4" id="KW-0274">FAD</keyword>
<evidence type="ECO:0000256" key="5">
    <source>
        <dbReference type="ARBA" id="ARBA00023002"/>
    </source>
</evidence>
<keyword evidence="3" id="KW-0285">Flavoprotein</keyword>
<dbReference type="InterPro" id="IPR036250">
    <property type="entry name" value="AcylCo_DH-like_C"/>
</dbReference>
<evidence type="ECO:0000256" key="1">
    <source>
        <dbReference type="ARBA" id="ARBA00001974"/>
    </source>
</evidence>
<dbReference type="Pfam" id="PF02771">
    <property type="entry name" value="Acyl-CoA_dh_N"/>
    <property type="match status" value="1"/>
</dbReference>
<dbReference type="InterPro" id="IPR009075">
    <property type="entry name" value="AcylCo_DH/oxidase_C"/>
</dbReference>
<dbReference type="EMBL" id="QMFB01000001">
    <property type="protein sequence ID" value="RAV22840.1"/>
    <property type="molecule type" value="Genomic_DNA"/>
</dbReference>
<feature type="domain" description="Acyl-CoA dehydrogenase/oxidase N-terminal" evidence="8">
    <location>
        <begin position="6"/>
        <end position="116"/>
    </location>
</feature>
<evidence type="ECO:0000256" key="6">
    <source>
        <dbReference type="ARBA" id="ARBA00052546"/>
    </source>
</evidence>
<evidence type="ECO:0000313" key="10">
    <source>
        <dbReference type="Proteomes" id="UP000250369"/>
    </source>
</evidence>
<accession>A0A329MTH3</accession>
<evidence type="ECO:0000259" key="8">
    <source>
        <dbReference type="Pfam" id="PF02771"/>
    </source>
</evidence>
<keyword evidence="5" id="KW-0560">Oxidoreductase</keyword>
<dbReference type="PIRSF" id="PIRSF016578">
    <property type="entry name" value="HsaA"/>
    <property type="match status" value="1"/>
</dbReference>
<dbReference type="PANTHER" id="PTHR43884:SF12">
    <property type="entry name" value="ISOVALERYL-COA DEHYDROGENASE, MITOCHONDRIAL-RELATED"/>
    <property type="match status" value="1"/>
</dbReference>
<name>A0A329MTH3_9BACL</name>
<dbReference type="Pfam" id="PF00441">
    <property type="entry name" value="Acyl-CoA_dh_1"/>
    <property type="match status" value="1"/>
</dbReference>
<dbReference type="Gene3D" id="1.10.540.10">
    <property type="entry name" value="Acyl-CoA dehydrogenase/oxidase, N-terminal domain"/>
    <property type="match status" value="1"/>
</dbReference>
<dbReference type="PANTHER" id="PTHR43884">
    <property type="entry name" value="ACYL-COA DEHYDROGENASE"/>
    <property type="match status" value="1"/>
</dbReference>
<dbReference type="Gene3D" id="1.20.140.10">
    <property type="entry name" value="Butyryl-CoA Dehydrogenase, subunit A, domain 3"/>
    <property type="match status" value="1"/>
</dbReference>
<evidence type="ECO:0000256" key="2">
    <source>
        <dbReference type="ARBA" id="ARBA00009347"/>
    </source>
</evidence>
<dbReference type="SUPFAM" id="SSF56645">
    <property type="entry name" value="Acyl-CoA dehydrogenase NM domain-like"/>
    <property type="match status" value="1"/>
</dbReference>
<evidence type="ECO:0000256" key="4">
    <source>
        <dbReference type="ARBA" id="ARBA00022827"/>
    </source>
</evidence>
<dbReference type="GO" id="GO:0003995">
    <property type="term" value="F:acyl-CoA dehydrogenase activity"/>
    <property type="evidence" value="ECO:0007669"/>
    <property type="project" value="InterPro"/>
</dbReference>
<dbReference type="InterPro" id="IPR013786">
    <property type="entry name" value="AcylCoA_DH/ox_N"/>
</dbReference>
<comment type="catalytic activity">
    <reaction evidence="6">
        <text>a 2,3-saturated acyl-CoA + A = a 2,3-dehydroacyl-CoA + AH2</text>
        <dbReference type="Rhea" id="RHEA:48608"/>
        <dbReference type="ChEBI" id="CHEBI:13193"/>
        <dbReference type="ChEBI" id="CHEBI:17499"/>
        <dbReference type="ChEBI" id="CHEBI:60015"/>
        <dbReference type="ChEBI" id="CHEBI:65111"/>
    </reaction>
</comment>
<reference evidence="9 10" key="1">
    <citation type="journal article" date="2009" name="Int. J. Syst. Evol. Microbiol.">
        <title>Paenibacillus contaminans sp. nov., isolated from a contaminated laboratory plate.</title>
        <authorList>
            <person name="Chou J.H."/>
            <person name="Lee J.H."/>
            <person name="Lin M.C."/>
            <person name="Chang P.S."/>
            <person name="Arun A.B."/>
            <person name="Young C.C."/>
            <person name="Chen W.M."/>
        </authorList>
    </citation>
    <scope>NUCLEOTIDE SEQUENCE [LARGE SCALE GENOMIC DNA]</scope>
    <source>
        <strain evidence="9 10">CKOBP-6</strain>
    </source>
</reference>
<comment type="caution">
    <text evidence="9">The sequence shown here is derived from an EMBL/GenBank/DDBJ whole genome shotgun (WGS) entry which is preliminary data.</text>
</comment>
<dbReference type="FunFam" id="1.20.140.10:FF:000004">
    <property type="entry name" value="Acyl-CoA dehydrogenase FadE25"/>
    <property type="match status" value="1"/>
</dbReference>
<dbReference type="InterPro" id="IPR046373">
    <property type="entry name" value="Acyl-CoA_Oxase/DH_mid-dom_sf"/>
</dbReference>
<evidence type="ECO:0000259" key="7">
    <source>
        <dbReference type="Pfam" id="PF00441"/>
    </source>
</evidence>
<dbReference type="GO" id="GO:0050660">
    <property type="term" value="F:flavin adenine dinucleotide binding"/>
    <property type="evidence" value="ECO:0007669"/>
    <property type="project" value="InterPro"/>
</dbReference>
<evidence type="ECO:0000313" key="9">
    <source>
        <dbReference type="EMBL" id="RAV22840.1"/>
    </source>
</evidence>
<dbReference type="AlphaFoldDB" id="A0A329MTH3"/>
<dbReference type="SUPFAM" id="SSF47203">
    <property type="entry name" value="Acyl-CoA dehydrogenase C-terminal domain-like"/>
    <property type="match status" value="1"/>
</dbReference>
<dbReference type="InterPro" id="IPR006089">
    <property type="entry name" value="Acyl-CoA_DH_CS"/>
</dbReference>
<dbReference type="InterPro" id="IPR037069">
    <property type="entry name" value="AcylCoA_DH/ox_N_sf"/>
</dbReference>
<gene>
    <name evidence="9" type="ORF">DQG23_01135</name>
</gene>